<dbReference type="Proteomes" id="UP000555103">
    <property type="component" value="Unassembled WGS sequence"/>
</dbReference>
<keyword evidence="3" id="KW-1015">Disulfide bond</keyword>
<dbReference type="GO" id="GO:0017004">
    <property type="term" value="P:cytochrome complex assembly"/>
    <property type="evidence" value="ECO:0007669"/>
    <property type="project" value="UniProtKB-KW"/>
</dbReference>
<dbReference type="PANTHER" id="PTHR42852">
    <property type="entry name" value="THIOL:DISULFIDE INTERCHANGE PROTEIN DSBE"/>
    <property type="match status" value="1"/>
</dbReference>
<evidence type="ECO:0000256" key="4">
    <source>
        <dbReference type="ARBA" id="ARBA00023284"/>
    </source>
</evidence>
<accession>A0A840CIW1</accession>
<reference evidence="6 7" key="1">
    <citation type="submission" date="2020-08" db="EMBL/GenBank/DDBJ databases">
        <title>Genomic Encyclopedia of Type Strains, Phase IV (KMG-IV): sequencing the most valuable type-strain genomes for metagenomic binning, comparative biology and taxonomic classification.</title>
        <authorList>
            <person name="Goeker M."/>
        </authorList>
    </citation>
    <scope>NUCLEOTIDE SEQUENCE [LARGE SCALE GENOMIC DNA]</scope>
    <source>
        <strain evidence="6 7">DSM 104969</strain>
    </source>
</reference>
<comment type="subcellular location">
    <subcellularLocation>
        <location evidence="1">Cell envelope</location>
    </subcellularLocation>
</comment>
<dbReference type="Gene3D" id="3.40.30.10">
    <property type="entry name" value="Glutaredoxin"/>
    <property type="match status" value="1"/>
</dbReference>
<dbReference type="InterPro" id="IPR012336">
    <property type="entry name" value="Thioredoxin-like_fold"/>
</dbReference>
<keyword evidence="4" id="KW-0676">Redox-active center</keyword>
<dbReference type="InterPro" id="IPR050553">
    <property type="entry name" value="Thioredoxin_ResA/DsbE_sf"/>
</dbReference>
<sequence>MKTSSLSKFIFLIATCCILFSCKDKNPQFSIEGTITNADTTMLYLERRTLTETTVIDSIKLDKDGNFKFEEDALEYPEFYLLRLNGQRINLAIDSTETIIVKAPKETFAMDYTIEGSDASVKIKEVVLAQNKLSQALSDLDNKYEKKEISDDEYLQSFKEAIDEYKTKAKDMIFSDYTSLASYFALFQKVDNYLIFDPYDKKDIGAFQALATVWDQYKPKSPRSAHLKTFTLSALAEVRKLAGQEETLKKLENTQAAEDNVYYEISLPDINDKEISTSSLRGKVVILDFTAYQTEFSPAHNIALNNIYTKYRGKLEIYQVSLDTDMHAWKNSAINLPWICVRDAKSLTSALVTKFNIQGVPTTFILNKNGDIVKRLSSNDDIDKEVQRLL</sequence>
<evidence type="ECO:0000256" key="3">
    <source>
        <dbReference type="ARBA" id="ARBA00023157"/>
    </source>
</evidence>
<dbReference type="PROSITE" id="PS51352">
    <property type="entry name" value="THIOREDOXIN_2"/>
    <property type="match status" value="1"/>
</dbReference>
<dbReference type="RefSeq" id="WP_183306905.1">
    <property type="nucleotide sequence ID" value="NZ_JACIEP010000006.1"/>
</dbReference>
<protein>
    <submittedName>
        <fullName evidence="6">Peroxiredoxin</fullName>
    </submittedName>
</protein>
<evidence type="ECO:0000256" key="1">
    <source>
        <dbReference type="ARBA" id="ARBA00004196"/>
    </source>
</evidence>
<evidence type="ECO:0000313" key="6">
    <source>
        <dbReference type="EMBL" id="MBB4035987.1"/>
    </source>
</evidence>
<evidence type="ECO:0000256" key="2">
    <source>
        <dbReference type="ARBA" id="ARBA00022748"/>
    </source>
</evidence>
<dbReference type="InterPro" id="IPR013766">
    <property type="entry name" value="Thioredoxin_domain"/>
</dbReference>
<dbReference type="Pfam" id="PF14289">
    <property type="entry name" value="DUF4369"/>
    <property type="match status" value="1"/>
</dbReference>
<dbReference type="AlphaFoldDB" id="A0A840CIW1"/>
<dbReference type="SUPFAM" id="SSF52833">
    <property type="entry name" value="Thioredoxin-like"/>
    <property type="match status" value="1"/>
</dbReference>
<keyword evidence="2" id="KW-0201">Cytochrome c-type biogenesis</keyword>
<dbReference type="EMBL" id="JACIEP010000006">
    <property type="protein sequence ID" value="MBB4035987.1"/>
    <property type="molecule type" value="Genomic_DNA"/>
</dbReference>
<dbReference type="InterPro" id="IPR036249">
    <property type="entry name" value="Thioredoxin-like_sf"/>
</dbReference>
<dbReference type="PROSITE" id="PS51257">
    <property type="entry name" value="PROKAR_LIPOPROTEIN"/>
    <property type="match status" value="1"/>
</dbReference>
<dbReference type="InterPro" id="IPR025380">
    <property type="entry name" value="DUF4369"/>
</dbReference>
<proteinExistence type="predicted"/>
<dbReference type="GO" id="GO:0030313">
    <property type="term" value="C:cell envelope"/>
    <property type="evidence" value="ECO:0007669"/>
    <property type="project" value="UniProtKB-SubCell"/>
</dbReference>
<dbReference type="PANTHER" id="PTHR42852:SF6">
    <property type="entry name" value="THIOL:DISULFIDE INTERCHANGE PROTEIN DSBE"/>
    <property type="match status" value="1"/>
</dbReference>
<evidence type="ECO:0000259" key="5">
    <source>
        <dbReference type="PROSITE" id="PS51352"/>
    </source>
</evidence>
<feature type="domain" description="Thioredoxin" evidence="5">
    <location>
        <begin position="256"/>
        <end position="390"/>
    </location>
</feature>
<dbReference type="Pfam" id="PF13905">
    <property type="entry name" value="Thioredoxin_8"/>
    <property type="match status" value="1"/>
</dbReference>
<organism evidence="6 7">
    <name type="scientific">Dysgonomonas hofstadii</name>
    <dbReference type="NCBI Taxonomy" id="637886"/>
    <lineage>
        <taxon>Bacteria</taxon>
        <taxon>Pseudomonadati</taxon>
        <taxon>Bacteroidota</taxon>
        <taxon>Bacteroidia</taxon>
        <taxon>Bacteroidales</taxon>
        <taxon>Dysgonomonadaceae</taxon>
        <taxon>Dysgonomonas</taxon>
    </lineage>
</organism>
<keyword evidence="7" id="KW-1185">Reference proteome</keyword>
<evidence type="ECO:0000313" key="7">
    <source>
        <dbReference type="Proteomes" id="UP000555103"/>
    </source>
</evidence>
<gene>
    <name evidence="6" type="ORF">GGR21_001888</name>
</gene>
<comment type="caution">
    <text evidence="6">The sequence shown here is derived from an EMBL/GenBank/DDBJ whole genome shotgun (WGS) entry which is preliminary data.</text>
</comment>
<dbReference type="CDD" id="cd02966">
    <property type="entry name" value="TlpA_like_family"/>
    <property type="match status" value="1"/>
</dbReference>
<name>A0A840CIW1_9BACT</name>